<dbReference type="Proteomes" id="UP000290365">
    <property type="component" value="Chromosome"/>
</dbReference>
<gene>
    <name evidence="1" type="ORF">EPA93_45560</name>
</gene>
<evidence type="ECO:0000313" key="2">
    <source>
        <dbReference type="Proteomes" id="UP000290365"/>
    </source>
</evidence>
<dbReference type="EMBL" id="CP035758">
    <property type="protein sequence ID" value="QBD82848.1"/>
    <property type="molecule type" value="Genomic_DNA"/>
</dbReference>
<keyword evidence="2" id="KW-1185">Reference proteome</keyword>
<dbReference type="RefSeq" id="WP_129893917.1">
    <property type="nucleotide sequence ID" value="NZ_CP035758.1"/>
</dbReference>
<accession>A0A4P6K3K8</accession>
<dbReference type="KEGG" id="kbs:EPA93_45560"/>
<protein>
    <submittedName>
        <fullName evidence="1">Uncharacterized protein</fullName>
    </submittedName>
</protein>
<organism evidence="1 2">
    <name type="scientific">Ktedonosporobacter rubrisoli</name>
    <dbReference type="NCBI Taxonomy" id="2509675"/>
    <lineage>
        <taxon>Bacteria</taxon>
        <taxon>Bacillati</taxon>
        <taxon>Chloroflexota</taxon>
        <taxon>Ktedonobacteria</taxon>
        <taxon>Ktedonobacterales</taxon>
        <taxon>Ktedonosporobacteraceae</taxon>
        <taxon>Ktedonosporobacter</taxon>
    </lineage>
</organism>
<evidence type="ECO:0000313" key="1">
    <source>
        <dbReference type="EMBL" id="QBD82848.1"/>
    </source>
</evidence>
<proteinExistence type="predicted"/>
<reference evidence="1 2" key="1">
    <citation type="submission" date="2019-01" db="EMBL/GenBank/DDBJ databases">
        <title>Ktedonosporobacter rubrisoli SCAWS-G2.</title>
        <authorList>
            <person name="Huang Y."/>
            <person name="Yan B."/>
        </authorList>
    </citation>
    <scope>NUCLEOTIDE SEQUENCE [LARGE SCALE GENOMIC DNA]</scope>
    <source>
        <strain evidence="1 2">SCAWS-G2</strain>
    </source>
</reference>
<name>A0A4P6K3K8_KTERU</name>
<dbReference type="AlphaFoldDB" id="A0A4P6K3K8"/>
<sequence length="80" mass="9161">MPQIFPDFGQKEICEKVHHCVYFSGAMVETHHIERLKKRPIPKKMGEKLPFLAAATAPGEVEARKRVLQDLMLDIGENFL</sequence>